<evidence type="ECO:0000313" key="2">
    <source>
        <dbReference type="EMBL" id="ODR54645.1"/>
    </source>
</evidence>
<dbReference type="AlphaFoldDB" id="A0A1E3U9W1"/>
<evidence type="ECO:0000313" key="3">
    <source>
        <dbReference type="Proteomes" id="UP000094271"/>
    </source>
</evidence>
<comment type="caution">
    <text evidence="1">The sequence shown here is derived from an EMBL/GenBank/DDBJ whole genome shotgun (WGS) entry which is preliminary data.</text>
</comment>
<evidence type="ECO:0000313" key="4">
    <source>
        <dbReference type="Proteomes" id="UP000094869"/>
    </source>
</evidence>
<reference evidence="2 4" key="1">
    <citation type="submission" date="2016-08" db="EMBL/GenBank/DDBJ databases">
        <title>Characterization of Isolates of Eisenbergiella tayi Derived from Blood Cultures, Using Whole Genome Sequencing.</title>
        <authorList>
            <person name="Bernier A.-M."/>
            <person name="Burdz T."/>
            <person name="Wiebe D."/>
            <person name="Bernard K."/>
        </authorList>
    </citation>
    <scope>NUCLEOTIDE SEQUENCE [LARGE SCALE GENOMIC DNA]</scope>
    <source>
        <strain evidence="2 4">NML120146</strain>
    </source>
</reference>
<dbReference type="Proteomes" id="UP000094271">
    <property type="component" value="Unassembled WGS sequence"/>
</dbReference>
<dbReference type="EMBL" id="MEHD01000025">
    <property type="protein sequence ID" value="ODR54645.1"/>
    <property type="molecule type" value="Genomic_DNA"/>
</dbReference>
<gene>
    <name evidence="1" type="ORF">BEI59_31185</name>
    <name evidence="2" type="ORF">BEI63_17040</name>
</gene>
<organism evidence="1 3">
    <name type="scientific">Eisenbergiella tayi</name>
    <dbReference type="NCBI Taxonomy" id="1432052"/>
    <lineage>
        <taxon>Bacteria</taxon>
        <taxon>Bacillati</taxon>
        <taxon>Bacillota</taxon>
        <taxon>Clostridia</taxon>
        <taxon>Lachnospirales</taxon>
        <taxon>Lachnospiraceae</taxon>
        <taxon>Eisenbergiella</taxon>
    </lineage>
</organism>
<name>A0A1E3U9W1_9FIRM</name>
<dbReference type="Proteomes" id="UP000094869">
    <property type="component" value="Unassembled WGS sequence"/>
</dbReference>
<sequence length="68" mass="7757">MTLCIKQPLTVLYRVISCLFPPALSTGLRKYFLPVPIHRSVPAAREVPAGVRHSLYLFTWKGVTFFHD</sequence>
<reference evidence="1 3" key="2">
    <citation type="submission" date="2016-08" db="EMBL/GenBank/DDBJ databases">
        <authorList>
            <person name="Seilhamer J.J."/>
        </authorList>
    </citation>
    <scope>NUCLEOTIDE SEQUENCE [LARGE SCALE GENOMIC DNA]</scope>
    <source>
        <strain evidence="1 3">NML150140-1</strain>
    </source>
</reference>
<keyword evidence="4" id="KW-1185">Reference proteome</keyword>
<proteinExistence type="predicted"/>
<protein>
    <submittedName>
        <fullName evidence="1">Uncharacterized protein</fullName>
    </submittedName>
</protein>
<evidence type="ECO:0000313" key="1">
    <source>
        <dbReference type="EMBL" id="ODR43038.1"/>
    </source>
</evidence>
<dbReference type="EMBL" id="MEHA01000036">
    <property type="protein sequence ID" value="ODR43038.1"/>
    <property type="molecule type" value="Genomic_DNA"/>
</dbReference>
<accession>A0A1E3U9W1</accession>